<keyword evidence="4" id="KW-1185">Reference proteome</keyword>
<dbReference type="SUPFAM" id="SSF52833">
    <property type="entry name" value="Thioredoxin-like"/>
    <property type="match status" value="1"/>
</dbReference>
<reference evidence="3 4" key="1">
    <citation type="journal article" date="2013" name="PLoS Genet.">
        <title>Distinctive expansion of potential virulence genes in the genome of the oomycete fish pathogen Saprolegnia parasitica.</title>
        <authorList>
            <person name="Jiang R.H."/>
            <person name="de Bruijn I."/>
            <person name="Haas B.J."/>
            <person name="Belmonte R."/>
            <person name="Lobach L."/>
            <person name="Christie J."/>
            <person name="van den Ackerveken G."/>
            <person name="Bottin A."/>
            <person name="Bulone V."/>
            <person name="Diaz-Moreno S.M."/>
            <person name="Dumas B."/>
            <person name="Fan L."/>
            <person name="Gaulin E."/>
            <person name="Govers F."/>
            <person name="Grenville-Briggs L.J."/>
            <person name="Horner N.R."/>
            <person name="Levin J.Z."/>
            <person name="Mammella M."/>
            <person name="Meijer H.J."/>
            <person name="Morris P."/>
            <person name="Nusbaum C."/>
            <person name="Oome S."/>
            <person name="Phillips A.J."/>
            <person name="van Rooyen D."/>
            <person name="Rzeszutek E."/>
            <person name="Saraiva M."/>
            <person name="Secombes C.J."/>
            <person name="Seidl M.F."/>
            <person name="Snel B."/>
            <person name="Stassen J.H."/>
            <person name="Sykes S."/>
            <person name="Tripathy S."/>
            <person name="van den Berg H."/>
            <person name="Vega-Arreguin J.C."/>
            <person name="Wawra S."/>
            <person name="Young S.K."/>
            <person name="Zeng Q."/>
            <person name="Dieguez-Uribeondo J."/>
            <person name="Russ C."/>
            <person name="Tyler B.M."/>
            <person name="van West P."/>
        </authorList>
    </citation>
    <scope>NUCLEOTIDE SEQUENCE [LARGE SCALE GENOMIC DNA]</scope>
    <source>
        <strain evidence="3 4">CBS 223.65</strain>
    </source>
</reference>
<dbReference type="Proteomes" id="UP000030745">
    <property type="component" value="Unassembled WGS sequence"/>
</dbReference>
<feature type="compositionally biased region" description="Polar residues" evidence="1">
    <location>
        <begin position="195"/>
        <end position="205"/>
    </location>
</feature>
<dbReference type="CDD" id="cd02989">
    <property type="entry name" value="Phd_like_TxnDC9"/>
    <property type="match status" value="1"/>
</dbReference>
<dbReference type="RefSeq" id="XP_012207412.1">
    <property type="nucleotide sequence ID" value="XM_012352022.1"/>
</dbReference>
<dbReference type="Pfam" id="PF00085">
    <property type="entry name" value="Thioredoxin"/>
    <property type="match status" value="1"/>
</dbReference>
<organism evidence="3 4">
    <name type="scientific">Saprolegnia parasitica (strain CBS 223.65)</name>
    <dbReference type="NCBI Taxonomy" id="695850"/>
    <lineage>
        <taxon>Eukaryota</taxon>
        <taxon>Sar</taxon>
        <taxon>Stramenopiles</taxon>
        <taxon>Oomycota</taxon>
        <taxon>Saprolegniomycetes</taxon>
        <taxon>Saprolegniales</taxon>
        <taxon>Saprolegniaceae</taxon>
        <taxon>Saprolegnia</taxon>
    </lineage>
</organism>
<dbReference type="InterPro" id="IPR036249">
    <property type="entry name" value="Thioredoxin-like_sf"/>
</dbReference>
<dbReference type="Gene3D" id="3.40.30.10">
    <property type="entry name" value="Glutaredoxin"/>
    <property type="match status" value="1"/>
</dbReference>
<dbReference type="EMBL" id="KK583279">
    <property type="protein sequence ID" value="KDO21855.1"/>
    <property type="molecule type" value="Genomic_DNA"/>
</dbReference>
<feature type="region of interest" description="Disordered" evidence="1">
    <location>
        <begin position="192"/>
        <end position="225"/>
    </location>
</feature>
<name>A0A067BYC8_SAPPC</name>
<feature type="domain" description="Thioredoxin" evidence="2">
    <location>
        <begin position="77"/>
        <end position="162"/>
    </location>
</feature>
<evidence type="ECO:0000313" key="4">
    <source>
        <dbReference type="Proteomes" id="UP000030745"/>
    </source>
</evidence>
<evidence type="ECO:0000259" key="2">
    <source>
        <dbReference type="Pfam" id="PF00085"/>
    </source>
</evidence>
<dbReference type="STRING" id="695850.A0A067BYC8"/>
<evidence type="ECO:0000313" key="3">
    <source>
        <dbReference type="EMBL" id="KDO21855.1"/>
    </source>
</evidence>
<dbReference type="PANTHER" id="PTHR21148">
    <property type="entry name" value="THIOREDOXIN DOMAIN-CONTAINING PROTEIN 9"/>
    <property type="match status" value="1"/>
</dbReference>
<proteinExistence type="predicted"/>
<dbReference type="AlphaFoldDB" id="A0A067BYC8"/>
<dbReference type="OMA" id="CVIAFID"/>
<dbReference type="VEuPathDB" id="FungiDB:SPRG_12355"/>
<dbReference type="OrthoDB" id="10257948at2759"/>
<dbReference type="GeneID" id="24134320"/>
<sequence length="225" mass="25530">MNANAVQQQMLSAVSERVLETLEAQEARLDMQIKQLETMEEDDLDRLRERRLQQIKAAATQTQKWKDAGHGEYTELSTQQEFFDVIKASECVILHFYSATNAHCPLLDKHLRTLAESHLETKFCRMNAEKADYLVQKLGIWMIPCVALIKNKSVVHMLEGLDELGGTTEFSTHYLAYFLSTKKVLKFDGAPPESVTDNGHANTAPKQGPIKQSVFDYASDDDDYD</sequence>
<evidence type="ECO:0000256" key="1">
    <source>
        <dbReference type="SAM" id="MobiDB-lite"/>
    </source>
</evidence>
<dbReference type="InterPro" id="IPR013766">
    <property type="entry name" value="Thioredoxin_domain"/>
</dbReference>
<protein>
    <recommendedName>
        <fullName evidence="2">Thioredoxin domain-containing protein</fullName>
    </recommendedName>
</protein>
<gene>
    <name evidence="3" type="ORF">SPRG_12355</name>
</gene>
<accession>A0A067BYC8</accession>
<dbReference type="KEGG" id="spar:SPRG_12355"/>